<name>A0A1R1F160_9BACL</name>
<dbReference type="InterPro" id="IPR000182">
    <property type="entry name" value="GNAT_dom"/>
</dbReference>
<sequence>MGKLEIRRPKAADVEAIHTFFRLVITDTFEKEGIADLHDDIEHEIASKHDYLRQDLESQGRQRYFLIAWMEGKIAGTIEYGPSSSLIDESTGHALRDVIEVGTVLVHPELHGQGIGSTLWSTMLLTLQAKGISQFCLDSGYRNAQRIWTRKFGEADYVLDNHWGEGQHHMIWSRKVEDISISFKI</sequence>
<comment type="caution">
    <text evidence="2">The sequence shown here is derived from an EMBL/GenBank/DDBJ whole genome shotgun (WGS) entry which is preliminary data.</text>
</comment>
<proteinExistence type="predicted"/>
<accession>A0A1R1F160</accession>
<dbReference type="GO" id="GO:0016747">
    <property type="term" value="F:acyltransferase activity, transferring groups other than amino-acyl groups"/>
    <property type="evidence" value="ECO:0007669"/>
    <property type="project" value="InterPro"/>
</dbReference>
<dbReference type="CDD" id="cd04301">
    <property type="entry name" value="NAT_SF"/>
    <property type="match status" value="1"/>
</dbReference>
<protein>
    <submittedName>
        <fullName evidence="2">GNAT family N-acetyltransferase</fullName>
    </submittedName>
</protein>
<dbReference type="STRING" id="297318.BK138_04425"/>
<keyword evidence="3" id="KW-1185">Reference proteome</keyword>
<gene>
    <name evidence="2" type="ORF">BK138_04425</name>
</gene>
<dbReference type="Proteomes" id="UP000187172">
    <property type="component" value="Unassembled WGS sequence"/>
</dbReference>
<dbReference type="Gene3D" id="3.40.630.30">
    <property type="match status" value="1"/>
</dbReference>
<feature type="domain" description="N-acetyltransferase" evidence="1">
    <location>
        <begin position="4"/>
        <end position="177"/>
    </location>
</feature>
<dbReference type="EMBL" id="MRTP01000001">
    <property type="protein sequence ID" value="OMF57835.1"/>
    <property type="molecule type" value="Genomic_DNA"/>
</dbReference>
<dbReference type="Pfam" id="PF00583">
    <property type="entry name" value="Acetyltransf_1"/>
    <property type="match status" value="1"/>
</dbReference>
<dbReference type="RefSeq" id="WP_076166382.1">
    <property type="nucleotide sequence ID" value="NZ_MRTP01000001.1"/>
</dbReference>
<reference evidence="2 3" key="1">
    <citation type="submission" date="2016-11" db="EMBL/GenBank/DDBJ databases">
        <title>Paenibacillus species isolates.</title>
        <authorList>
            <person name="Beno S.M."/>
        </authorList>
    </citation>
    <scope>NUCLEOTIDE SEQUENCE [LARGE SCALE GENOMIC DNA]</scope>
    <source>
        <strain evidence="2 3">FSL R5-0378</strain>
    </source>
</reference>
<evidence type="ECO:0000313" key="3">
    <source>
        <dbReference type="Proteomes" id="UP000187172"/>
    </source>
</evidence>
<keyword evidence="2" id="KW-0808">Transferase</keyword>
<dbReference type="InterPro" id="IPR016181">
    <property type="entry name" value="Acyl_CoA_acyltransferase"/>
</dbReference>
<evidence type="ECO:0000313" key="2">
    <source>
        <dbReference type="EMBL" id="OMF57835.1"/>
    </source>
</evidence>
<dbReference type="AlphaFoldDB" id="A0A1R1F160"/>
<dbReference type="PROSITE" id="PS51186">
    <property type="entry name" value="GNAT"/>
    <property type="match status" value="1"/>
</dbReference>
<organism evidence="2 3">
    <name type="scientific">Paenibacillus rhizosphaerae</name>
    <dbReference type="NCBI Taxonomy" id="297318"/>
    <lineage>
        <taxon>Bacteria</taxon>
        <taxon>Bacillati</taxon>
        <taxon>Bacillota</taxon>
        <taxon>Bacilli</taxon>
        <taxon>Bacillales</taxon>
        <taxon>Paenibacillaceae</taxon>
        <taxon>Paenibacillus</taxon>
    </lineage>
</organism>
<evidence type="ECO:0000259" key="1">
    <source>
        <dbReference type="PROSITE" id="PS51186"/>
    </source>
</evidence>
<dbReference type="SUPFAM" id="SSF55729">
    <property type="entry name" value="Acyl-CoA N-acyltransferases (Nat)"/>
    <property type="match status" value="1"/>
</dbReference>